<evidence type="ECO:0000256" key="1">
    <source>
        <dbReference type="SAM" id="Phobius"/>
    </source>
</evidence>
<dbReference type="EMBL" id="LNIX01000024">
    <property type="protein sequence ID" value="OXA42975.1"/>
    <property type="molecule type" value="Genomic_DNA"/>
</dbReference>
<feature type="transmembrane region" description="Helical" evidence="1">
    <location>
        <begin position="133"/>
        <end position="152"/>
    </location>
</feature>
<name>A0A226DBQ0_FOLCA</name>
<dbReference type="SUPFAM" id="SSF49695">
    <property type="entry name" value="gamma-Crystallin-like"/>
    <property type="match status" value="1"/>
</dbReference>
<keyword evidence="1" id="KW-0472">Membrane</keyword>
<keyword evidence="1" id="KW-0812">Transmembrane</keyword>
<organism evidence="2 3">
    <name type="scientific">Folsomia candida</name>
    <name type="common">Springtail</name>
    <dbReference type="NCBI Taxonomy" id="158441"/>
    <lineage>
        <taxon>Eukaryota</taxon>
        <taxon>Metazoa</taxon>
        <taxon>Ecdysozoa</taxon>
        <taxon>Arthropoda</taxon>
        <taxon>Hexapoda</taxon>
        <taxon>Collembola</taxon>
        <taxon>Entomobryomorpha</taxon>
        <taxon>Isotomoidea</taxon>
        <taxon>Isotomidae</taxon>
        <taxon>Proisotominae</taxon>
        <taxon>Folsomia</taxon>
    </lineage>
</organism>
<gene>
    <name evidence="2" type="ORF">Fcan01_22267</name>
</gene>
<evidence type="ECO:0000313" key="2">
    <source>
        <dbReference type="EMBL" id="OXA42975.1"/>
    </source>
</evidence>
<proteinExistence type="predicted"/>
<protein>
    <submittedName>
        <fullName evidence="2">Uncharacterized protein</fullName>
    </submittedName>
</protein>
<dbReference type="InterPro" id="IPR011024">
    <property type="entry name" value="G_crystallin-like"/>
</dbReference>
<evidence type="ECO:0000313" key="3">
    <source>
        <dbReference type="Proteomes" id="UP000198287"/>
    </source>
</evidence>
<feature type="transmembrane region" description="Helical" evidence="1">
    <location>
        <begin position="164"/>
        <end position="187"/>
    </location>
</feature>
<dbReference type="AlphaFoldDB" id="A0A226DBQ0"/>
<dbReference type="Gene3D" id="2.60.20.10">
    <property type="entry name" value="Crystallins"/>
    <property type="match status" value="1"/>
</dbReference>
<comment type="caution">
    <text evidence="2">The sequence shown here is derived from an EMBL/GenBank/DDBJ whole genome shotgun (WGS) entry which is preliminary data.</text>
</comment>
<accession>A0A226DBQ0</accession>
<reference evidence="2 3" key="1">
    <citation type="submission" date="2015-12" db="EMBL/GenBank/DDBJ databases">
        <title>The genome of Folsomia candida.</title>
        <authorList>
            <person name="Faddeeva A."/>
            <person name="Derks M.F."/>
            <person name="Anvar Y."/>
            <person name="Smit S."/>
            <person name="Van Straalen N."/>
            <person name="Roelofs D."/>
        </authorList>
    </citation>
    <scope>NUCLEOTIDE SEQUENCE [LARGE SCALE GENOMIC DNA]</scope>
    <source>
        <strain evidence="2 3">VU population</strain>
        <tissue evidence="2">Whole body</tissue>
    </source>
</reference>
<dbReference type="Proteomes" id="UP000198287">
    <property type="component" value="Unassembled WGS sequence"/>
</dbReference>
<sequence length="380" mass="43840">MLLTIAEHESFDDVQIEDLPIRYVFSRQPQKFQPIPDQSFVFRDLHRSPLFPTDVNHMMLPVTIKIPGLKHFARCHVLMDGIRARYSDRSVDLCQRFTEEMIFISRALNFTSFQTICSSKDFVECLASSPEKVLIYVTTWLSSSYFLFSLLLREPIRNFTRGYVPFVVLTLLVSWSYEGCIVINIIAPAKPFRYENVGQFVNASQKVVTNSANINLPSYINESSPIFYMELKKFGVVDPKIMKRYFKIVRNEIFLPDEMGGFIANLDLKFLAILVLLRTTEARPNLGLRSLYHYVDLYEDAHRSGRHWEVILPTFGCLNLDAGKNDLISSINSRGICVQIFEHKDCTGTNQRLESYRNICQDDFSNCSQLNDQVSSIKLC</sequence>
<keyword evidence="1" id="KW-1133">Transmembrane helix</keyword>
<keyword evidence="3" id="KW-1185">Reference proteome</keyword>